<dbReference type="GO" id="GO:0008379">
    <property type="term" value="F:thioredoxin peroxidase activity"/>
    <property type="evidence" value="ECO:0007669"/>
    <property type="project" value="UniProtKB-UniRule"/>
</dbReference>
<feature type="active site" description="Cysteine sulfenic acid (-SOH) intermediate" evidence="5">
    <location>
        <position position="75"/>
    </location>
</feature>
<name>G4D216_9FIRM</name>
<evidence type="ECO:0000259" key="6">
    <source>
        <dbReference type="PROSITE" id="PS51352"/>
    </source>
</evidence>
<comment type="catalytic activity">
    <reaction evidence="5">
        <text>a hydroperoxide + [thioredoxin]-dithiol = an alcohol + [thioredoxin]-disulfide + H2O</text>
        <dbReference type="Rhea" id="RHEA:62620"/>
        <dbReference type="Rhea" id="RHEA-COMP:10698"/>
        <dbReference type="Rhea" id="RHEA-COMP:10700"/>
        <dbReference type="ChEBI" id="CHEBI:15377"/>
        <dbReference type="ChEBI" id="CHEBI:29950"/>
        <dbReference type="ChEBI" id="CHEBI:30879"/>
        <dbReference type="ChEBI" id="CHEBI:35924"/>
        <dbReference type="ChEBI" id="CHEBI:50058"/>
        <dbReference type="EC" id="1.11.1.24"/>
    </reaction>
</comment>
<dbReference type="AlphaFoldDB" id="G4D216"/>
<comment type="function">
    <text evidence="5">Thiol-specific peroxidase that catalyzes the reduction of hydrogen peroxide and organic hydroperoxides to water and alcohols, respectively. Plays a role in cell protection against oxidative stress by detoxifying peroxides.</text>
</comment>
<dbReference type="PANTHER" id="PTHR43110:SF1">
    <property type="entry name" value="THIOL PEROXIDASE"/>
    <property type="match status" value="1"/>
</dbReference>
<comment type="caution">
    <text evidence="5">Lacks conserved residue(s) required for the propagation of feature annotation.</text>
</comment>
<keyword evidence="5 7" id="KW-0560">Oxidoreductase</keyword>
<comment type="subunit">
    <text evidence="5">Homodimer.</text>
</comment>
<feature type="domain" description="Thioredoxin" evidence="6">
    <location>
        <begin position="33"/>
        <end position="183"/>
    </location>
</feature>
<dbReference type="Proteomes" id="UP000003422">
    <property type="component" value="Unassembled WGS sequence"/>
</dbReference>
<evidence type="ECO:0000313" key="8">
    <source>
        <dbReference type="Proteomes" id="UP000003422"/>
    </source>
</evidence>
<keyword evidence="8" id="KW-1185">Reference proteome</keyword>
<evidence type="ECO:0000256" key="2">
    <source>
        <dbReference type="ARBA" id="ARBA00022862"/>
    </source>
</evidence>
<keyword evidence="1 5" id="KW-0575">Peroxidase</keyword>
<dbReference type="InterPro" id="IPR013740">
    <property type="entry name" value="Redoxin"/>
</dbReference>
<dbReference type="InterPro" id="IPR036249">
    <property type="entry name" value="Thioredoxin-like_sf"/>
</dbReference>
<dbReference type="SUPFAM" id="SSF52833">
    <property type="entry name" value="Thioredoxin-like"/>
    <property type="match status" value="1"/>
</dbReference>
<dbReference type="HOGENOM" id="CLU_042529_12_0_9"/>
<evidence type="ECO:0000256" key="1">
    <source>
        <dbReference type="ARBA" id="ARBA00022559"/>
    </source>
</evidence>
<dbReference type="Pfam" id="PF08534">
    <property type="entry name" value="Redoxin"/>
    <property type="match status" value="1"/>
</dbReference>
<keyword evidence="2 5" id="KW-0049">Antioxidant</keyword>
<dbReference type="HAMAP" id="MF_00269">
    <property type="entry name" value="Tpx"/>
    <property type="match status" value="1"/>
</dbReference>
<accession>G4D216</accession>
<reference evidence="7 8" key="1">
    <citation type="submission" date="2011-06" db="EMBL/GenBank/DDBJ databases">
        <authorList>
            <person name="Muzny D."/>
            <person name="Qin X."/>
            <person name="Deng J."/>
            <person name="Jiang H."/>
            <person name="Liu Y."/>
            <person name="Qu J."/>
            <person name="Song X.-Z."/>
            <person name="Zhang L."/>
            <person name="Thornton R."/>
            <person name="Coyle M."/>
            <person name="Francisco L."/>
            <person name="Jackson L."/>
            <person name="Javaid M."/>
            <person name="Korchina V."/>
            <person name="Kovar C."/>
            <person name="Mata R."/>
            <person name="Mathew T."/>
            <person name="Ngo R."/>
            <person name="Nguyen L."/>
            <person name="Nguyen N."/>
            <person name="Okwuonu G."/>
            <person name="Ongeri F."/>
            <person name="Pham C."/>
            <person name="Simmons D."/>
            <person name="Wilczek-Boney K."/>
            <person name="Hale W."/>
            <person name="Jakkamsetti A."/>
            <person name="Pham P."/>
            <person name="Ruth R."/>
            <person name="San Lucas F."/>
            <person name="Warren J."/>
            <person name="Zhang J."/>
            <person name="Zhao Z."/>
            <person name="Zhou C."/>
            <person name="Zhu D."/>
            <person name="Lee S."/>
            <person name="Bess C."/>
            <person name="Blankenburg K."/>
            <person name="Forbes L."/>
            <person name="Fu Q."/>
            <person name="Gubbala S."/>
            <person name="Hirani K."/>
            <person name="Jayaseelan J.C."/>
            <person name="Lara F."/>
            <person name="Munidasa M."/>
            <person name="Palculict T."/>
            <person name="Patil S."/>
            <person name="Pu L.-L."/>
            <person name="Saada N."/>
            <person name="Tang L."/>
            <person name="Weissenberger G."/>
            <person name="Zhu Y."/>
            <person name="Hemphill L."/>
            <person name="Shang Y."/>
            <person name="Youmans B."/>
            <person name="Ayvaz T."/>
            <person name="Ross M."/>
            <person name="Santibanez J."/>
            <person name="Aqrawi P."/>
            <person name="Gross S."/>
            <person name="Joshi V."/>
            <person name="Fowler G."/>
            <person name="Nazareth L."/>
            <person name="Reid J."/>
            <person name="Worley K."/>
            <person name="Petrosino J."/>
            <person name="Highlander S."/>
            <person name="Gibbs R."/>
        </authorList>
    </citation>
    <scope>NUCLEOTIDE SEQUENCE [LARGE SCALE GENOMIC DNA]</scope>
    <source>
        <strain evidence="7 8">ATCC 29427</strain>
    </source>
</reference>
<evidence type="ECO:0000256" key="4">
    <source>
        <dbReference type="ARBA" id="ARBA00023284"/>
    </source>
</evidence>
<keyword evidence="3" id="KW-1015">Disulfide bond</keyword>
<dbReference type="InterPro" id="IPR013766">
    <property type="entry name" value="Thioredoxin_domain"/>
</dbReference>
<dbReference type="STRING" id="997350.HMPREF9129_0446"/>
<evidence type="ECO:0000256" key="3">
    <source>
        <dbReference type="ARBA" id="ARBA00023157"/>
    </source>
</evidence>
<keyword evidence="4 5" id="KW-0676">Redox-active center</keyword>
<dbReference type="PANTHER" id="PTHR43110">
    <property type="entry name" value="THIOL PEROXIDASE"/>
    <property type="match status" value="1"/>
</dbReference>
<protein>
    <recommendedName>
        <fullName evidence="5">Thiol peroxidase</fullName>
        <shortName evidence="5">Tpx</shortName>
        <ecNumber evidence="5">1.11.1.24</ecNumber>
    </recommendedName>
    <alternativeName>
        <fullName evidence="5">Peroxiredoxin tpx</fullName>
        <shortName evidence="5">Prx</shortName>
    </alternativeName>
    <alternativeName>
        <fullName evidence="5">Thioredoxin peroxidase</fullName>
    </alternativeName>
    <alternativeName>
        <fullName evidence="5">Thioredoxin-dependent peroxiredoxin</fullName>
    </alternativeName>
</protein>
<sequence>MKYKMDINIKNKEELKLNIKFNGQPLTLVGKEIKVGDKAPEFKSVNPDLSEFNSEDLKGKIVVYSVAPSIDTGVCAIQARTFNEKATQLSDDVVIYTVTVDLPFAQGRFCAAEGIENAKIISDYKDREFGEKYGFLIDELKLLSRGVVVVDREGVVKYVEYVEEVTNEVNFDGALKAVEELNS</sequence>
<comment type="similarity">
    <text evidence="5">Belongs to the peroxiredoxin family. Tpx subfamily.</text>
</comment>
<dbReference type="PROSITE" id="PS51352">
    <property type="entry name" value="THIOREDOXIN_2"/>
    <property type="match status" value="1"/>
</dbReference>
<dbReference type="EC" id="1.11.1.24" evidence="5"/>
<dbReference type="InterPro" id="IPR002065">
    <property type="entry name" value="TPX"/>
</dbReference>
<dbReference type="NCBIfam" id="NF001808">
    <property type="entry name" value="PRK00522.1"/>
    <property type="match status" value="1"/>
</dbReference>
<comment type="caution">
    <text evidence="7">The sequence shown here is derived from an EMBL/GenBank/DDBJ whole genome shotgun (WGS) entry which is preliminary data.</text>
</comment>
<dbReference type="CDD" id="cd03014">
    <property type="entry name" value="PRX_Atyp2cys"/>
    <property type="match status" value="1"/>
</dbReference>
<proteinExistence type="inferred from homology"/>
<dbReference type="EMBL" id="AGBB01000034">
    <property type="protein sequence ID" value="EGY80447.1"/>
    <property type="molecule type" value="Genomic_DNA"/>
</dbReference>
<gene>
    <name evidence="5 7" type="primary">tpx</name>
    <name evidence="7" type="ORF">HMPREF9129_0446</name>
</gene>
<evidence type="ECO:0000256" key="5">
    <source>
        <dbReference type="HAMAP-Rule" id="MF_00269"/>
    </source>
</evidence>
<dbReference type="PATRIC" id="fig|997350.3.peg.432"/>
<dbReference type="Gene3D" id="3.40.30.10">
    <property type="entry name" value="Glutaredoxin"/>
    <property type="match status" value="1"/>
</dbReference>
<organism evidence="7 8">
    <name type="scientific">Peptoniphilus indolicus ATCC 29427</name>
    <dbReference type="NCBI Taxonomy" id="997350"/>
    <lineage>
        <taxon>Bacteria</taxon>
        <taxon>Bacillati</taxon>
        <taxon>Bacillota</taxon>
        <taxon>Tissierellia</taxon>
        <taxon>Tissierellales</taxon>
        <taxon>Peptoniphilaceae</taxon>
        <taxon>Peptoniphilus</taxon>
    </lineage>
</organism>
<dbReference type="InterPro" id="IPR050455">
    <property type="entry name" value="Tpx_Peroxidase_subfamily"/>
</dbReference>
<evidence type="ECO:0000313" key="7">
    <source>
        <dbReference type="EMBL" id="EGY80447.1"/>
    </source>
</evidence>
<dbReference type="eggNOG" id="COG2077">
    <property type="taxonomic scope" value="Bacteria"/>
</dbReference>